<evidence type="ECO:0000313" key="2">
    <source>
        <dbReference type="Proteomes" id="UP001217178"/>
    </source>
</evidence>
<evidence type="ECO:0008006" key="3">
    <source>
        <dbReference type="Google" id="ProtNLM"/>
    </source>
</evidence>
<evidence type="ECO:0000313" key="1">
    <source>
        <dbReference type="EMBL" id="MDC9591596.1"/>
    </source>
</evidence>
<dbReference type="Proteomes" id="UP001217178">
    <property type="component" value="Unassembled WGS sequence"/>
</dbReference>
<dbReference type="EMBL" id="JAQRFI010000107">
    <property type="protein sequence ID" value="MDC9591596.1"/>
    <property type="molecule type" value="Genomic_DNA"/>
</dbReference>
<proteinExistence type="predicted"/>
<accession>A0ABT5LKE1</accession>
<name>A0ABT5LKE1_9GAMM</name>
<protein>
    <recommendedName>
        <fullName evidence="3">Transcriptional regulator</fullName>
    </recommendedName>
</protein>
<sequence>MSKFDRDMQKLILEKAIEAHPDTTDAKQFHELLLARLDPDEEKKVRANIVYLVEHKVITIDYDKYTNYKILSSYHLLNSIRATEKGIDFMLDDGGLSAILNVTTIKFHHDAIQQLANLIELTVQDPEDKQRFLTQLKQLPYETTKHVALELVNKGLAQIPNVAQWLGKFLD</sequence>
<keyword evidence="2" id="KW-1185">Reference proteome</keyword>
<gene>
    <name evidence="1" type="ORF">PSI23_20510</name>
</gene>
<organism evidence="1 2">
    <name type="scientific">Xenorhabdus yunnanensis</name>
    <dbReference type="NCBI Taxonomy" id="3025878"/>
    <lineage>
        <taxon>Bacteria</taxon>
        <taxon>Pseudomonadati</taxon>
        <taxon>Pseudomonadota</taxon>
        <taxon>Gammaproteobacteria</taxon>
        <taxon>Enterobacterales</taxon>
        <taxon>Morganellaceae</taxon>
        <taxon>Xenorhabdus</taxon>
    </lineage>
</organism>
<dbReference type="RefSeq" id="WP_273556810.1">
    <property type="nucleotide sequence ID" value="NZ_JAQRFI010000107.1"/>
</dbReference>
<comment type="caution">
    <text evidence="1">The sequence shown here is derived from an EMBL/GenBank/DDBJ whole genome shotgun (WGS) entry which is preliminary data.</text>
</comment>
<reference evidence="1 2" key="1">
    <citation type="submission" date="2023-02" db="EMBL/GenBank/DDBJ databases">
        <title>Entomopathogenic bacteria.</title>
        <authorList>
            <person name="Machado R.A."/>
        </authorList>
    </citation>
    <scope>NUCLEOTIDE SEQUENCE [LARGE SCALE GENOMIC DNA]</scope>
    <source>
        <strain evidence="1 2">XENO-10</strain>
    </source>
</reference>